<keyword evidence="2" id="KW-1185">Reference proteome</keyword>
<dbReference type="Proteomes" id="UP000289738">
    <property type="component" value="Chromosome B03"/>
</dbReference>
<accession>A0A444ZSC0</accession>
<evidence type="ECO:0000313" key="1">
    <source>
        <dbReference type="EMBL" id="RYR17066.1"/>
    </source>
</evidence>
<dbReference type="AlphaFoldDB" id="A0A444ZSC0"/>
<reference evidence="1 2" key="1">
    <citation type="submission" date="2019-01" db="EMBL/GenBank/DDBJ databases">
        <title>Sequencing of cultivated peanut Arachis hypogaea provides insights into genome evolution and oil improvement.</title>
        <authorList>
            <person name="Chen X."/>
        </authorList>
    </citation>
    <scope>NUCLEOTIDE SEQUENCE [LARGE SCALE GENOMIC DNA]</scope>
    <source>
        <strain evidence="2">cv. Fuhuasheng</strain>
        <tissue evidence="1">Leaves</tissue>
    </source>
</reference>
<evidence type="ECO:0000313" key="2">
    <source>
        <dbReference type="Proteomes" id="UP000289738"/>
    </source>
</evidence>
<proteinExistence type="predicted"/>
<gene>
    <name evidence="1" type="ORF">Ahy_B03g061869</name>
</gene>
<sequence>MVSEVGGEIYIGQDSRSHDQEDFYHRMARRLQQMLEDVRERHDHLTIWLCPDIKKLLYVHWETDEGFKHRRLTNRANRTSAKSSKYTSGSTTFMKTKARLIKSYTQRLEVATKQSQRIGDDDNNFAALVVDPDQVWREAASEPYKNRMYKFRSFFADNLRTSTLIHSSTFATSRPIDPKNGVDLREHVLLLTWSLHQQAQ</sequence>
<comment type="caution">
    <text evidence="1">The sequence shown here is derived from an EMBL/GenBank/DDBJ whole genome shotgun (WGS) entry which is preliminary data.</text>
</comment>
<organism evidence="1 2">
    <name type="scientific">Arachis hypogaea</name>
    <name type="common">Peanut</name>
    <dbReference type="NCBI Taxonomy" id="3818"/>
    <lineage>
        <taxon>Eukaryota</taxon>
        <taxon>Viridiplantae</taxon>
        <taxon>Streptophyta</taxon>
        <taxon>Embryophyta</taxon>
        <taxon>Tracheophyta</taxon>
        <taxon>Spermatophyta</taxon>
        <taxon>Magnoliopsida</taxon>
        <taxon>eudicotyledons</taxon>
        <taxon>Gunneridae</taxon>
        <taxon>Pentapetalae</taxon>
        <taxon>rosids</taxon>
        <taxon>fabids</taxon>
        <taxon>Fabales</taxon>
        <taxon>Fabaceae</taxon>
        <taxon>Papilionoideae</taxon>
        <taxon>50 kb inversion clade</taxon>
        <taxon>dalbergioids sensu lato</taxon>
        <taxon>Dalbergieae</taxon>
        <taxon>Pterocarpus clade</taxon>
        <taxon>Arachis</taxon>
    </lineage>
</organism>
<dbReference type="EMBL" id="SDMP01000013">
    <property type="protein sequence ID" value="RYR17066.1"/>
    <property type="molecule type" value="Genomic_DNA"/>
</dbReference>
<name>A0A444ZSC0_ARAHY</name>
<protein>
    <submittedName>
        <fullName evidence="1">Uncharacterized protein</fullName>
    </submittedName>
</protein>